<dbReference type="RefSeq" id="WP_092540099.1">
    <property type="nucleotide sequence ID" value="NZ_FOKV01000001.1"/>
</dbReference>
<reference evidence="2" key="1">
    <citation type="submission" date="2016-10" db="EMBL/GenBank/DDBJ databases">
        <authorList>
            <person name="Varghese N."/>
            <person name="Submissions S."/>
        </authorList>
    </citation>
    <scope>NUCLEOTIDE SEQUENCE [LARGE SCALE GENOMIC DNA]</scope>
    <source>
        <strain evidence="2">DSM 24499</strain>
    </source>
</reference>
<evidence type="ECO:0000313" key="2">
    <source>
        <dbReference type="Proteomes" id="UP000199438"/>
    </source>
</evidence>
<accession>A0A1I1E8M3</accession>
<dbReference type="InterPro" id="IPR029069">
    <property type="entry name" value="HotDog_dom_sf"/>
</dbReference>
<dbReference type="CDD" id="cd00586">
    <property type="entry name" value="4HBT"/>
    <property type="match status" value="1"/>
</dbReference>
<dbReference type="Gene3D" id="3.10.129.10">
    <property type="entry name" value="Hotdog Thioesterase"/>
    <property type="match status" value="1"/>
</dbReference>
<dbReference type="SUPFAM" id="SSF54637">
    <property type="entry name" value="Thioesterase/thiol ester dehydrase-isomerase"/>
    <property type="match status" value="1"/>
</dbReference>
<dbReference type="EMBL" id="FOKV01000001">
    <property type="protein sequence ID" value="SFB83417.1"/>
    <property type="molecule type" value="Genomic_DNA"/>
</dbReference>
<proteinExistence type="predicted"/>
<evidence type="ECO:0000313" key="1">
    <source>
        <dbReference type="EMBL" id="SFB83417.1"/>
    </source>
</evidence>
<dbReference type="GO" id="GO:0047617">
    <property type="term" value="F:fatty acyl-CoA hydrolase activity"/>
    <property type="evidence" value="ECO:0007669"/>
    <property type="project" value="TreeGrafter"/>
</dbReference>
<dbReference type="PANTHER" id="PTHR31793:SF39">
    <property type="entry name" value="THIOESTERASE_THIOL ESTER DEHYDRASE-ISOMERASE"/>
    <property type="match status" value="1"/>
</dbReference>
<name>A0A1I1E8M3_9FLAO</name>
<dbReference type="AlphaFoldDB" id="A0A1I1E8M3"/>
<dbReference type="OrthoDB" id="9799036at2"/>
<dbReference type="STRING" id="1334022.SAMN04487907_101842"/>
<dbReference type="Pfam" id="PF13279">
    <property type="entry name" value="4HBT_2"/>
    <property type="match status" value="1"/>
</dbReference>
<gene>
    <name evidence="1" type="ORF">SAMN04487907_101842</name>
</gene>
<keyword evidence="1" id="KW-0378">Hydrolase</keyword>
<dbReference type="PANTHER" id="PTHR31793">
    <property type="entry name" value="4-HYDROXYBENZOYL-COA THIOESTERASE FAMILY MEMBER"/>
    <property type="match status" value="1"/>
</dbReference>
<sequence>MEDFKLELKLRIDWSDLDMYRHVNNLSFMRFMQSGRVNLWEATGLHKMYAEENKGAMLVSTHCDFQKALHYPGNATIKTRIAEIGNKSFKIEHHIFDEENQLCAVGKDVSVFYNFSENKTLPIPKDLRGILNRY</sequence>
<organism evidence="1 2">
    <name type="scientific">Zunongwangia mangrovi</name>
    <dbReference type="NCBI Taxonomy" id="1334022"/>
    <lineage>
        <taxon>Bacteria</taxon>
        <taxon>Pseudomonadati</taxon>
        <taxon>Bacteroidota</taxon>
        <taxon>Flavobacteriia</taxon>
        <taxon>Flavobacteriales</taxon>
        <taxon>Flavobacteriaceae</taxon>
        <taxon>Zunongwangia</taxon>
    </lineage>
</organism>
<dbReference type="InterPro" id="IPR050563">
    <property type="entry name" value="4-hydroxybenzoyl-CoA_TE"/>
</dbReference>
<protein>
    <submittedName>
        <fullName evidence="1">Acyl-CoA thioester hydrolase</fullName>
    </submittedName>
</protein>
<keyword evidence="2" id="KW-1185">Reference proteome</keyword>
<dbReference type="Proteomes" id="UP000199438">
    <property type="component" value="Unassembled WGS sequence"/>
</dbReference>